<accession>A0A368FPX1</accession>
<dbReference type="EMBL" id="JOJR01000823">
    <property type="protein sequence ID" value="RCN34112.1"/>
    <property type="molecule type" value="Genomic_DNA"/>
</dbReference>
<evidence type="ECO:0000313" key="1">
    <source>
        <dbReference type="EMBL" id="RCN34112.1"/>
    </source>
</evidence>
<protein>
    <submittedName>
        <fullName evidence="1">Uncharacterized protein</fullName>
    </submittedName>
</protein>
<name>A0A368FPX1_ANCCA</name>
<reference evidence="1 2" key="1">
    <citation type="submission" date="2014-10" db="EMBL/GenBank/DDBJ databases">
        <title>Draft genome of the hookworm Ancylostoma caninum.</title>
        <authorList>
            <person name="Mitreva M."/>
        </authorList>
    </citation>
    <scope>NUCLEOTIDE SEQUENCE [LARGE SCALE GENOMIC DNA]</scope>
    <source>
        <strain evidence="1 2">Baltimore</strain>
    </source>
</reference>
<organism evidence="1 2">
    <name type="scientific">Ancylostoma caninum</name>
    <name type="common">Dog hookworm</name>
    <dbReference type="NCBI Taxonomy" id="29170"/>
    <lineage>
        <taxon>Eukaryota</taxon>
        <taxon>Metazoa</taxon>
        <taxon>Ecdysozoa</taxon>
        <taxon>Nematoda</taxon>
        <taxon>Chromadorea</taxon>
        <taxon>Rhabditida</taxon>
        <taxon>Rhabditina</taxon>
        <taxon>Rhabditomorpha</taxon>
        <taxon>Strongyloidea</taxon>
        <taxon>Ancylostomatidae</taxon>
        <taxon>Ancylostomatinae</taxon>
        <taxon>Ancylostoma</taxon>
    </lineage>
</organism>
<dbReference type="Proteomes" id="UP000252519">
    <property type="component" value="Unassembled WGS sequence"/>
</dbReference>
<proteinExistence type="predicted"/>
<keyword evidence="2" id="KW-1185">Reference proteome</keyword>
<gene>
    <name evidence="1" type="ORF">ANCCAN_20045</name>
</gene>
<evidence type="ECO:0000313" key="2">
    <source>
        <dbReference type="Proteomes" id="UP000252519"/>
    </source>
</evidence>
<dbReference type="AlphaFoldDB" id="A0A368FPX1"/>
<comment type="caution">
    <text evidence="1">The sequence shown here is derived from an EMBL/GenBank/DDBJ whole genome shotgun (WGS) entry which is preliminary data.</text>
</comment>
<sequence>MHLQAQISDLTCLTPLQYYCKINVFSKAFKGTLHLFVRDRVCLTYVHLGLPPQLLALL</sequence>